<feature type="domain" description="Pilus formation protein N-terminal" evidence="2">
    <location>
        <begin position="232"/>
        <end position="270"/>
    </location>
</feature>
<dbReference type="SUPFAM" id="SSF49373">
    <property type="entry name" value="Invasin/intimin cell-adhesion fragments"/>
    <property type="match status" value="1"/>
</dbReference>
<dbReference type="SUPFAM" id="SSF51126">
    <property type="entry name" value="Pectin lyase-like"/>
    <property type="match status" value="1"/>
</dbReference>
<dbReference type="InterPro" id="IPR008964">
    <property type="entry name" value="Invasin/intimin_cell_adhesion"/>
</dbReference>
<accession>E6UJJ1</accession>
<dbReference type="KEGG" id="ral:Rumal_3377"/>
<organism evidence="3 4">
    <name type="scientific">Ruminococcus albus (strain ATCC 27210 / DSM 20455 / JCM 14654 / NCDO 2250 / 7)</name>
    <dbReference type="NCBI Taxonomy" id="697329"/>
    <lineage>
        <taxon>Bacteria</taxon>
        <taxon>Bacillati</taxon>
        <taxon>Bacillota</taxon>
        <taxon>Clostridia</taxon>
        <taxon>Eubacteriales</taxon>
        <taxon>Oscillospiraceae</taxon>
        <taxon>Ruminococcus</taxon>
    </lineage>
</organism>
<feature type="compositionally biased region" description="Low complexity" evidence="1">
    <location>
        <begin position="386"/>
        <end position="399"/>
    </location>
</feature>
<evidence type="ECO:0000256" key="1">
    <source>
        <dbReference type="SAM" id="MobiDB-lite"/>
    </source>
</evidence>
<dbReference type="Gene3D" id="2.60.40.1080">
    <property type="match status" value="1"/>
</dbReference>
<keyword evidence="3" id="KW-0614">Plasmid</keyword>
<dbReference type="InterPro" id="IPR046776">
    <property type="entry name" value="Pectate_lyase_5"/>
</dbReference>
<proteinExistence type="predicted"/>
<sequence length="467" mass="48757" precursor="true">MTIRNSWKKLIAGTLAVLVVAGAAPAALGGGVKLFDTAIVASADSSTITVVSTTDELYAALDDSSVSYILFAGDITIGSSIYINRDLTVDLNGYTLSHSAWILFNADCKVTFQNGTINKGSGSGYFYGYATVKLTLKDLNLYTSYSVVNIANSASSVTLDNAYFESAYDYSFAYNDNEATVNGTSRDTPVSTFTRNVTGVTLDKTEMELTYGESDTVSVTLLPFDAENKRLTVLVGDTDIADYEFDQTNPNGIIVTGKKAGTTTITFTGDSWTDTIDDDISAVLTVTVNKADSTVTVAPTANELTYTGSGQDLVAKGETEDGTIVYAIGESADTAPNADAFSENIPGGTEAGDYYVWYKVIGDENHNDSEPVSVKVTIAEPEDSSTPDSSETDSSTVDSSEAESSEAESKADESKADSKSDSTKTDSSSKAASAATTSNPATGSAAAGVSATALAAAALIVSKKKDE</sequence>
<geneLocation type="plasmid" evidence="3 4">
    <name>pRUMAL01</name>
</geneLocation>
<feature type="region of interest" description="Disordered" evidence="1">
    <location>
        <begin position="378"/>
        <end position="448"/>
    </location>
</feature>
<dbReference type="eggNOG" id="COG4964">
    <property type="taxonomic scope" value="Bacteria"/>
</dbReference>
<dbReference type="EMBL" id="CP002404">
    <property type="protein sequence ID" value="ADU23837.1"/>
    <property type="molecule type" value="Genomic_DNA"/>
</dbReference>
<evidence type="ECO:0000313" key="4">
    <source>
        <dbReference type="Proteomes" id="UP000006919"/>
    </source>
</evidence>
<reference evidence="4" key="1">
    <citation type="journal article" date="2011" name="J. Bacteriol.">
        <title>Complete genome of the cellulolytic ruminal bacterium Ruminococcus albus 7.</title>
        <authorList>
            <person name="Suen G."/>
            <person name="Stevenson D.M."/>
            <person name="Bruce D.C."/>
            <person name="Chertkov O."/>
            <person name="Copeland A."/>
            <person name="Cheng J.F."/>
            <person name="Detter C."/>
            <person name="Detter J.C."/>
            <person name="Goodwin L.A."/>
            <person name="Han C.S."/>
            <person name="Hauser L.J."/>
            <person name="Ivanova N.N."/>
            <person name="Kyrpides N.C."/>
            <person name="Land M.L."/>
            <person name="Lapidus A."/>
            <person name="Lucas S."/>
            <person name="Ovchinnikova G."/>
            <person name="Pitluck S."/>
            <person name="Tapia R."/>
            <person name="Woyke T."/>
            <person name="Boyum J."/>
            <person name="Mead D."/>
            <person name="Weimer P.J."/>
        </authorList>
    </citation>
    <scope>NUCLEOTIDE SEQUENCE [LARGE SCALE GENOMIC DNA]</scope>
    <source>
        <strain evidence="4">ATCC 27210 / DSM 20455 / JCM 14654 / NCDO 2250 / 7</strain>
        <plasmid evidence="4">pRUMAL01</plasmid>
    </source>
</reference>
<dbReference type="OrthoDB" id="1864273at2"/>
<dbReference type="AlphaFoldDB" id="E6UJJ1"/>
<feature type="compositionally biased region" description="Low complexity" evidence="1">
    <location>
        <begin position="425"/>
        <end position="448"/>
    </location>
</feature>
<gene>
    <name evidence="3" type="ordered locus">Rumal_3377</name>
</gene>
<dbReference type="RefSeq" id="WP_013483387.1">
    <property type="nucleotide sequence ID" value="NC_014824.1"/>
</dbReference>
<dbReference type="InterPro" id="IPR032789">
    <property type="entry name" value="T2SS-T3SS_pil_N"/>
</dbReference>
<evidence type="ECO:0000259" key="2">
    <source>
        <dbReference type="Pfam" id="PF13629"/>
    </source>
</evidence>
<dbReference type="Pfam" id="PF20585">
    <property type="entry name" value="Pectate_lyase_5"/>
    <property type="match status" value="1"/>
</dbReference>
<protein>
    <submittedName>
        <fullName evidence="3">Ig domain protein group 2 domain protein</fullName>
    </submittedName>
</protein>
<dbReference type="Proteomes" id="UP000006919">
    <property type="component" value="Plasmid pRUMAL01"/>
</dbReference>
<dbReference type="InterPro" id="IPR011050">
    <property type="entry name" value="Pectin_lyase_fold/virulence"/>
</dbReference>
<dbReference type="NCBIfam" id="NF033846">
    <property type="entry name" value="Rumino_NPXTG"/>
    <property type="match status" value="1"/>
</dbReference>
<feature type="compositionally biased region" description="Basic and acidic residues" evidence="1">
    <location>
        <begin position="407"/>
        <end position="424"/>
    </location>
</feature>
<name>E6UJJ1_RUMA7</name>
<evidence type="ECO:0000313" key="3">
    <source>
        <dbReference type="EMBL" id="ADU23837.1"/>
    </source>
</evidence>
<dbReference type="Pfam" id="PF13629">
    <property type="entry name" value="T2SS-T3SS_pil_N"/>
    <property type="match status" value="1"/>
</dbReference>
<dbReference type="HOGENOM" id="CLU_585104_0_0_9"/>